<evidence type="ECO:0000313" key="14">
    <source>
        <dbReference type="EMBL" id="QCI24134.1"/>
    </source>
</evidence>
<keyword evidence="6 10" id="KW-0548">Nucleotidyltransferase</keyword>
<dbReference type="PIRSF" id="PIRSF000804">
    <property type="entry name" value="DNA_pol_III_b"/>
    <property type="match status" value="1"/>
</dbReference>
<dbReference type="Gene3D" id="3.10.150.10">
    <property type="entry name" value="DNA Polymerase III, subunit A, domain 2"/>
    <property type="match status" value="1"/>
</dbReference>
<reference evidence="14 15" key="1">
    <citation type="submission" date="2018-12" db="EMBL/GenBank/DDBJ databases">
        <authorList>
            <person name="Chong R.A."/>
        </authorList>
    </citation>
    <scope>NUCLEOTIDE SEQUENCE [LARGE SCALE GENOMIC DNA]</scope>
    <source>
        <strain evidence="14 15">Mst</strain>
    </source>
</reference>
<dbReference type="Pfam" id="PF02768">
    <property type="entry name" value="DNA_pol3_beta_3"/>
    <property type="match status" value="1"/>
</dbReference>
<dbReference type="SUPFAM" id="SSF55979">
    <property type="entry name" value="DNA clamp"/>
    <property type="match status" value="3"/>
</dbReference>
<comment type="subcellular location">
    <subcellularLocation>
        <location evidence="1 10">Cytoplasm</location>
    </subcellularLocation>
</comment>
<dbReference type="InterPro" id="IPR022637">
    <property type="entry name" value="DNA_polIII_beta_cen"/>
</dbReference>
<gene>
    <name evidence="14" type="ORF">D9V75_00055</name>
</gene>
<comment type="similarity">
    <text evidence="2 10">Belongs to the beta sliding clamp family.</text>
</comment>
<evidence type="ECO:0000256" key="8">
    <source>
        <dbReference type="ARBA" id="ARBA00022932"/>
    </source>
</evidence>
<dbReference type="Pfam" id="PF02767">
    <property type="entry name" value="DNA_pol3_beta_2"/>
    <property type="match status" value="1"/>
</dbReference>
<evidence type="ECO:0000256" key="2">
    <source>
        <dbReference type="ARBA" id="ARBA00010752"/>
    </source>
</evidence>
<dbReference type="GO" id="GO:0005737">
    <property type="term" value="C:cytoplasm"/>
    <property type="evidence" value="ECO:0007669"/>
    <property type="project" value="UniProtKB-SubCell"/>
</dbReference>
<evidence type="ECO:0000259" key="11">
    <source>
        <dbReference type="Pfam" id="PF00712"/>
    </source>
</evidence>
<dbReference type="InterPro" id="IPR022635">
    <property type="entry name" value="DNA_polIII_beta_C"/>
</dbReference>
<evidence type="ECO:0000256" key="5">
    <source>
        <dbReference type="ARBA" id="ARBA00022679"/>
    </source>
</evidence>
<dbReference type="OrthoDB" id="8421503at2"/>
<dbReference type="CDD" id="cd00140">
    <property type="entry name" value="beta_clamp"/>
    <property type="match status" value="1"/>
</dbReference>
<keyword evidence="7 10" id="KW-0235">DNA replication</keyword>
<evidence type="ECO:0000313" key="15">
    <source>
        <dbReference type="Proteomes" id="UP000298673"/>
    </source>
</evidence>
<dbReference type="InterPro" id="IPR001001">
    <property type="entry name" value="DNA_polIII_beta"/>
</dbReference>
<dbReference type="RefSeq" id="WP_158343062.1">
    <property type="nucleotide sequence ID" value="NZ_CP034861.1"/>
</dbReference>
<proteinExistence type="inferred from homology"/>
<protein>
    <recommendedName>
        <fullName evidence="3 10">Beta sliding clamp</fullName>
    </recommendedName>
</protein>
<dbReference type="EMBL" id="CP034861">
    <property type="protein sequence ID" value="QCI24134.1"/>
    <property type="molecule type" value="Genomic_DNA"/>
</dbReference>
<dbReference type="GO" id="GO:0003887">
    <property type="term" value="F:DNA-directed DNA polymerase activity"/>
    <property type="evidence" value="ECO:0007669"/>
    <property type="project" value="UniProtKB-UniRule"/>
</dbReference>
<name>A0A4D6YE65_9GAMM</name>
<dbReference type="SMART" id="SM00480">
    <property type="entry name" value="POL3Bc"/>
    <property type="match status" value="1"/>
</dbReference>
<keyword evidence="4 10" id="KW-0963">Cytoplasm</keyword>
<dbReference type="AlphaFoldDB" id="A0A4D6YE65"/>
<dbReference type="GO" id="GO:0008408">
    <property type="term" value="F:3'-5' exonuclease activity"/>
    <property type="evidence" value="ECO:0007669"/>
    <property type="project" value="InterPro"/>
</dbReference>
<keyword evidence="9" id="KW-0238">DNA-binding</keyword>
<evidence type="ECO:0000259" key="12">
    <source>
        <dbReference type="Pfam" id="PF02767"/>
    </source>
</evidence>
<evidence type="ECO:0000256" key="4">
    <source>
        <dbReference type="ARBA" id="ARBA00022490"/>
    </source>
</evidence>
<sequence>MKFTIKNKILVKNLKKINKLLTKNTNFPILENILIKIEETNLSLTATNLEIELISNIVMEKRYQLEKITVSGQKLLDICRNASEESDITIELNNEKMHVNYENSHYELTTLPSDSFPNHHNFSHFSEFYIPCHALKDMIERTEFSMGQKDVRYYLNGMLIEYKKEILHSVATDGYRLAISKTNLNKKIPEFSVIIPRKGVIELNRLLSIPEQLIRILISNNNIRIYLRNLIFTAQLIEGKYPDYNNVLIEKKENPILINRELLKKSLLRTAILSHEKFCGVEIIIKNGKFIVLSDNQADETAKDFFRIHYFGPAIEISINVYYMLDIINAIKSENIFLLLNQSGSSIQIESDNNPLTLYVVMLLKR</sequence>
<feature type="domain" description="DNA polymerase III beta sliding clamp N-terminal" evidence="11">
    <location>
        <begin position="1"/>
        <end position="118"/>
    </location>
</feature>
<dbReference type="InterPro" id="IPR022634">
    <property type="entry name" value="DNA_polIII_beta_N"/>
</dbReference>
<evidence type="ECO:0000256" key="7">
    <source>
        <dbReference type="ARBA" id="ARBA00022705"/>
    </source>
</evidence>
<dbReference type="Pfam" id="PF00712">
    <property type="entry name" value="DNA_pol3_beta"/>
    <property type="match status" value="1"/>
</dbReference>
<evidence type="ECO:0000256" key="9">
    <source>
        <dbReference type="ARBA" id="ARBA00023125"/>
    </source>
</evidence>
<keyword evidence="5 10" id="KW-0808">Transferase</keyword>
<dbReference type="NCBIfam" id="TIGR00663">
    <property type="entry name" value="dnan"/>
    <property type="match status" value="1"/>
</dbReference>
<dbReference type="Proteomes" id="UP000298673">
    <property type="component" value="Chromosome"/>
</dbReference>
<feature type="domain" description="DNA polymerase III beta sliding clamp central" evidence="12">
    <location>
        <begin position="130"/>
        <end position="243"/>
    </location>
</feature>
<dbReference type="Gene3D" id="3.70.10.10">
    <property type="match status" value="1"/>
</dbReference>
<feature type="domain" description="DNA polymerase III beta sliding clamp C-terminal" evidence="13">
    <location>
        <begin position="248"/>
        <end position="362"/>
    </location>
</feature>
<accession>A0A4D6YE65</accession>
<dbReference type="GO" id="GO:0003677">
    <property type="term" value="F:DNA binding"/>
    <property type="evidence" value="ECO:0007669"/>
    <property type="project" value="UniProtKB-UniRule"/>
</dbReference>
<dbReference type="PANTHER" id="PTHR30478">
    <property type="entry name" value="DNA POLYMERASE III SUBUNIT BETA"/>
    <property type="match status" value="1"/>
</dbReference>
<dbReference type="GO" id="GO:0009360">
    <property type="term" value="C:DNA polymerase III complex"/>
    <property type="evidence" value="ECO:0007669"/>
    <property type="project" value="InterPro"/>
</dbReference>
<evidence type="ECO:0000256" key="6">
    <source>
        <dbReference type="ARBA" id="ARBA00022695"/>
    </source>
</evidence>
<reference evidence="14 15" key="2">
    <citation type="submission" date="2019-05" db="EMBL/GenBank/DDBJ databases">
        <title>Genome evolution of the obligate endosymbiont Buchnera aphidicola.</title>
        <authorList>
            <person name="Moran N.A."/>
        </authorList>
    </citation>
    <scope>NUCLEOTIDE SEQUENCE [LARGE SCALE GENOMIC DNA]</scope>
    <source>
        <strain evidence="14 15">Mst</strain>
    </source>
</reference>
<evidence type="ECO:0000256" key="1">
    <source>
        <dbReference type="ARBA" id="ARBA00004496"/>
    </source>
</evidence>
<dbReference type="PANTHER" id="PTHR30478:SF0">
    <property type="entry name" value="BETA SLIDING CLAMP"/>
    <property type="match status" value="1"/>
</dbReference>
<dbReference type="GO" id="GO:0006271">
    <property type="term" value="P:DNA strand elongation involved in DNA replication"/>
    <property type="evidence" value="ECO:0007669"/>
    <property type="project" value="TreeGrafter"/>
</dbReference>
<comment type="subunit">
    <text evidence="10">Forms a ring-shaped head-to-tail homodimer around DNA.</text>
</comment>
<evidence type="ECO:0000256" key="3">
    <source>
        <dbReference type="ARBA" id="ARBA00021035"/>
    </source>
</evidence>
<keyword evidence="8 10" id="KW-0239">DNA-directed DNA polymerase</keyword>
<evidence type="ECO:0000259" key="13">
    <source>
        <dbReference type="Pfam" id="PF02768"/>
    </source>
</evidence>
<comment type="function">
    <text evidence="10">Confers DNA tethering and processivity to DNA polymerases and other proteins. Acts as a clamp, forming a ring around DNA (a reaction catalyzed by the clamp-loading complex) which diffuses in an ATP-independent manner freely and bidirectionally along dsDNA. Initially characterized for its ability to contact the catalytic subunit of DNA polymerase III (Pol III), a complex, multichain enzyme responsible for most of the replicative synthesis in bacteria; Pol III exhibits 3'-5' exonuclease proofreading activity. The beta chain is required for initiation of replication as well as for processivity of DNA replication.</text>
</comment>
<evidence type="ECO:0000256" key="10">
    <source>
        <dbReference type="PIRNR" id="PIRNR000804"/>
    </source>
</evidence>
<organism evidence="14 15">
    <name type="scientific">Buchnera aphidicola</name>
    <name type="common">Muscaphis stroyani</name>
    <dbReference type="NCBI Taxonomy" id="1241869"/>
    <lineage>
        <taxon>Bacteria</taxon>
        <taxon>Pseudomonadati</taxon>
        <taxon>Pseudomonadota</taxon>
        <taxon>Gammaproteobacteria</taxon>
        <taxon>Enterobacterales</taxon>
        <taxon>Erwiniaceae</taxon>
        <taxon>Buchnera</taxon>
    </lineage>
</organism>
<dbReference type="InterPro" id="IPR046938">
    <property type="entry name" value="DNA_clamp_sf"/>
</dbReference>